<reference evidence="2" key="1">
    <citation type="submission" date="2021-06" db="EMBL/GenBank/DDBJ databases">
        <authorList>
            <person name="Kallberg Y."/>
            <person name="Tangrot J."/>
            <person name="Rosling A."/>
        </authorList>
    </citation>
    <scope>NUCLEOTIDE SEQUENCE</scope>
    <source>
        <strain evidence="2">FL130A</strain>
    </source>
</reference>
<dbReference type="OrthoDB" id="10618465at2759"/>
<feature type="non-terminal residue" evidence="2">
    <location>
        <position position="152"/>
    </location>
</feature>
<comment type="caution">
    <text evidence="2">The sequence shown here is derived from an EMBL/GenBank/DDBJ whole genome shotgun (WGS) entry which is preliminary data.</text>
</comment>
<feature type="region of interest" description="Disordered" evidence="1">
    <location>
        <begin position="1"/>
        <end position="23"/>
    </location>
</feature>
<keyword evidence="3" id="KW-1185">Reference proteome</keyword>
<dbReference type="AlphaFoldDB" id="A0A9N9BB73"/>
<dbReference type="Proteomes" id="UP000789508">
    <property type="component" value="Unassembled WGS sequence"/>
</dbReference>
<dbReference type="EMBL" id="CAJVPS010002010">
    <property type="protein sequence ID" value="CAG8557434.1"/>
    <property type="molecule type" value="Genomic_DNA"/>
</dbReference>
<evidence type="ECO:0000256" key="1">
    <source>
        <dbReference type="SAM" id="MobiDB-lite"/>
    </source>
</evidence>
<accession>A0A9N9BB73</accession>
<feature type="compositionally biased region" description="Basic residues" evidence="1">
    <location>
        <begin position="1"/>
        <end position="20"/>
    </location>
</feature>
<protein>
    <submittedName>
        <fullName evidence="2">9653_t:CDS:1</fullName>
    </submittedName>
</protein>
<evidence type="ECO:0000313" key="3">
    <source>
        <dbReference type="Proteomes" id="UP000789508"/>
    </source>
</evidence>
<proteinExistence type="predicted"/>
<organism evidence="2 3">
    <name type="scientific">Ambispora leptoticha</name>
    <dbReference type="NCBI Taxonomy" id="144679"/>
    <lineage>
        <taxon>Eukaryota</taxon>
        <taxon>Fungi</taxon>
        <taxon>Fungi incertae sedis</taxon>
        <taxon>Mucoromycota</taxon>
        <taxon>Glomeromycotina</taxon>
        <taxon>Glomeromycetes</taxon>
        <taxon>Archaeosporales</taxon>
        <taxon>Ambisporaceae</taxon>
        <taxon>Ambispora</taxon>
    </lineage>
</organism>
<name>A0A9N9BB73_9GLOM</name>
<sequence>RQQKQQQKRRRTRAQKHLRKPQAFDAYLKRGRSDSISSVSSFDTEDLYQSNNYYQHNCKNDQNNTISPLERPQSPINVSEFLRRVSAVIRFSNLMDVVFADDSNSEIASASCSSDNSEDEWDSETDDNEEFMFMTNISQSNYNITKQLLHIS</sequence>
<gene>
    <name evidence="2" type="ORF">ALEPTO_LOCUS6181</name>
</gene>
<evidence type="ECO:0000313" key="2">
    <source>
        <dbReference type="EMBL" id="CAG8557434.1"/>
    </source>
</evidence>